<accession>A0A0H2W206</accession>
<dbReference type="AlphaFoldDB" id="A0A0H2W206"/>
<dbReference type="PIR" id="AG0392">
    <property type="entry name" value="AG0392"/>
</dbReference>
<dbReference type="SUPFAM" id="SSF51695">
    <property type="entry name" value="PLC-like phosphodiesterases"/>
    <property type="match status" value="1"/>
</dbReference>
<accession>A0A384LHY7</accession>
<dbReference type="Proteomes" id="UP000000815">
    <property type="component" value="Chromosome"/>
</dbReference>
<dbReference type="RefSeq" id="WP_002208709.1">
    <property type="nucleotide sequence ID" value="NZ_CP064123.1"/>
</dbReference>
<dbReference type="PATRIC" id="fig|1028802.3.peg.1610"/>
<gene>
    <name evidence="1" type="ordered locus">YPO3232</name>
</gene>
<organism evidence="1 2">
    <name type="scientific">Yersinia pestis</name>
    <dbReference type="NCBI Taxonomy" id="632"/>
    <lineage>
        <taxon>Bacteria</taxon>
        <taxon>Pseudomonadati</taxon>
        <taxon>Pseudomonadota</taxon>
        <taxon>Gammaproteobacteria</taxon>
        <taxon>Enterobacterales</taxon>
        <taxon>Yersiniaceae</taxon>
        <taxon>Yersinia</taxon>
    </lineage>
</organism>
<dbReference type="PANTHER" id="PTHR46211:SF10">
    <property type="entry name" value="EXPORTED PROTEIN"/>
    <property type="match status" value="1"/>
</dbReference>
<accession>Q0WC54</accession>
<dbReference type="EMBL" id="AL590842">
    <property type="protein sequence ID" value="CAL21826.1"/>
    <property type="molecule type" value="Genomic_DNA"/>
</dbReference>
<dbReference type="CDD" id="cd08580">
    <property type="entry name" value="GDPD_Rv2277c_like"/>
    <property type="match status" value="1"/>
</dbReference>
<protein>
    <submittedName>
        <fullName evidence="1">Exported protein</fullName>
    </submittedName>
</protein>
<dbReference type="InterPro" id="IPR017946">
    <property type="entry name" value="PLC-like_Pdiesterase_TIM-brl"/>
</dbReference>
<evidence type="ECO:0000313" key="1">
    <source>
        <dbReference type="EMBL" id="CAL21826.1"/>
    </source>
</evidence>
<evidence type="ECO:0000313" key="2">
    <source>
        <dbReference type="Proteomes" id="UP000000815"/>
    </source>
</evidence>
<dbReference type="PROSITE" id="PS51704">
    <property type="entry name" value="GP_PDE"/>
    <property type="match status" value="1"/>
</dbReference>
<dbReference type="GO" id="GO:0008081">
    <property type="term" value="F:phosphoric diester hydrolase activity"/>
    <property type="evidence" value="ECO:0000318"/>
    <property type="project" value="GO_Central"/>
</dbReference>
<dbReference type="KEGG" id="ype:YPO3232"/>
<dbReference type="IntAct" id="A0A0H2W206">
    <property type="interactions" value="2"/>
</dbReference>
<name>A0A0H2W206_YERPE</name>
<accession>Q7CK63</accession>
<dbReference type="Pfam" id="PF03009">
    <property type="entry name" value="GDPD"/>
    <property type="match status" value="1"/>
</dbReference>
<sequence length="315" mass="35003">MRNYIMTSLLLSSTFTAIAHSSPLPAPQIIAHRAGTADAPENTFPAISKALANGADAIWITLQLSKDNIPVLYRPSDLKELTNESGSVSAYTASQLAEIDASIAYNKKHDIKPSAGSLFGIPTLDDVLKKYPDTIFYLDIKSPDADPIVLAKALQKTLLATSKGEKNRLIRTRVYSTNDDYLNALDTVNKSSDPSHKVQRFESRDTTRTVLANITMDHQCELPIDNKERWYGLELHRKVEVVEKYTLGEGRSSAILSWDKEAMDCFRKNANAHIILFGINTQDDYKKAKELQANGVMVDSPAQFKEIISKSENVK</sequence>
<dbReference type="PANTHER" id="PTHR46211">
    <property type="entry name" value="GLYCEROPHOSPHORYL DIESTER PHOSPHODIESTERASE"/>
    <property type="match status" value="1"/>
</dbReference>
<accession>Q74WX4</accession>
<accession>A0A3N4AY03</accession>
<reference evidence="1 2" key="1">
    <citation type="journal article" date="2001" name="Nature">
        <title>Genome sequence of Yersinia pestis, the causative agent of plague.</title>
        <authorList>
            <person name="Parkhill J."/>
            <person name="Wren B.W."/>
            <person name="Thomson N.R."/>
            <person name="Titball R.W."/>
            <person name="Holden M.T.G."/>
            <person name="Prentice M.B."/>
            <person name="Sebaihia M."/>
            <person name="James K.D."/>
            <person name="Churcher C."/>
            <person name="Mungall K.L."/>
            <person name="Baker S."/>
            <person name="Basham D."/>
            <person name="Bentley S.D."/>
            <person name="Brooks K."/>
            <person name="Cerdeno-Tarraga A.M."/>
            <person name="Chillingworth T."/>
            <person name="Cronin A."/>
            <person name="Davies R.M."/>
            <person name="Davis P."/>
            <person name="Dougan G."/>
            <person name="Feltwell T."/>
            <person name="Hamlin N."/>
            <person name="Holroyd S."/>
            <person name="Jagels K."/>
            <person name="Leather S."/>
            <person name="Karlyshev A.V."/>
            <person name="Moule S."/>
            <person name="Oyston P.C.F."/>
            <person name="Quail M."/>
            <person name="Rutherford K."/>
            <person name="Simmonds M."/>
            <person name="Skelton J."/>
            <person name="Stevens K."/>
            <person name="Whitehead S."/>
            <person name="Barrell B.G."/>
        </authorList>
    </citation>
    <scope>NUCLEOTIDE SEQUENCE [LARGE SCALE GENOMIC DNA]</scope>
    <source>
        <strain evidence="2">CO-92 / Biovar Orientalis</strain>
    </source>
</reference>
<dbReference type="InterPro" id="IPR030395">
    <property type="entry name" value="GP_PDE_dom"/>
</dbReference>
<dbReference type="Gene3D" id="3.20.20.190">
    <property type="entry name" value="Phosphatidylinositol (PI) phosphodiesterase"/>
    <property type="match status" value="1"/>
</dbReference>
<proteinExistence type="predicted"/>
<keyword evidence="2" id="KW-1185">Reference proteome</keyword>
<dbReference type="OrthoDB" id="9795622at2"/>
<dbReference type="GO" id="GO:0006629">
    <property type="term" value="P:lipid metabolic process"/>
    <property type="evidence" value="ECO:0007669"/>
    <property type="project" value="InterPro"/>
</dbReference>
<dbReference type="OMA" id="MDCFRSQ"/>